<dbReference type="AlphaFoldDB" id="A0A157SPC4"/>
<evidence type="ECO:0000313" key="5">
    <source>
        <dbReference type="Proteomes" id="UP000076848"/>
    </source>
</evidence>
<dbReference type="InterPro" id="IPR029045">
    <property type="entry name" value="ClpP/crotonase-like_dom_sf"/>
</dbReference>
<keyword evidence="5" id="KW-1185">Reference proteome</keyword>
<dbReference type="OrthoDB" id="9148881at2"/>
<dbReference type="InterPro" id="IPR014748">
    <property type="entry name" value="Enoyl-CoA_hydra_C"/>
</dbReference>
<accession>A0A157SPC4</accession>
<comment type="similarity">
    <text evidence="1 2">Belongs to the enoyl-CoA hydratase/isomerase family.</text>
</comment>
<dbReference type="Proteomes" id="UP000076848">
    <property type="component" value="Unassembled WGS sequence"/>
</dbReference>
<dbReference type="EC" id="4.2.1.17" evidence="4"/>
<dbReference type="PROSITE" id="PS00166">
    <property type="entry name" value="ENOYL_COA_HYDRATASE"/>
    <property type="match status" value="1"/>
</dbReference>
<dbReference type="GO" id="GO:0004300">
    <property type="term" value="F:enoyl-CoA hydratase activity"/>
    <property type="evidence" value="ECO:0007669"/>
    <property type="project" value="UniProtKB-EC"/>
</dbReference>
<organism evidence="4 5">
    <name type="scientific">Bordetella ansorpii</name>
    <dbReference type="NCBI Taxonomy" id="288768"/>
    <lineage>
        <taxon>Bacteria</taxon>
        <taxon>Pseudomonadati</taxon>
        <taxon>Pseudomonadota</taxon>
        <taxon>Betaproteobacteria</taxon>
        <taxon>Burkholderiales</taxon>
        <taxon>Alcaligenaceae</taxon>
        <taxon>Bordetella</taxon>
    </lineage>
</organism>
<proteinExistence type="inferred from homology"/>
<feature type="region of interest" description="Disordered" evidence="3">
    <location>
        <begin position="1"/>
        <end position="38"/>
    </location>
</feature>
<name>A0A157SPC4_9BORD</name>
<dbReference type="SUPFAM" id="SSF52096">
    <property type="entry name" value="ClpP/crotonase"/>
    <property type="match status" value="1"/>
</dbReference>
<evidence type="ECO:0000256" key="3">
    <source>
        <dbReference type="SAM" id="MobiDB-lite"/>
    </source>
</evidence>
<dbReference type="InterPro" id="IPR001753">
    <property type="entry name" value="Enoyl-CoA_hydra/iso"/>
</dbReference>
<dbReference type="PANTHER" id="PTHR43802:SF1">
    <property type="entry name" value="IP11341P-RELATED"/>
    <property type="match status" value="1"/>
</dbReference>
<evidence type="ECO:0000256" key="1">
    <source>
        <dbReference type="ARBA" id="ARBA00005254"/>
    </source>
</evidence>
<gene>
    <name evidence="4" type="primary">echA8_11</name>
    <name evidence="4" type="ORF">SAMEA3906486_04081</name>
</gene>
<keyword evidence="4" id="KW-0456">Lyase</keyword>
<evidence type="ECO:0000313" key="4">
    <source>
        <dbReference type="EMBL" id="SAI72348.1"/>
    </source>
</evidence>
<dbReference type="STRING" id="288768.SAMEA3906486_04081"/>
<sequence length="306" mass="31947">MTAGAGRPDGARTRAVVDGAAQQPDLPPRAGAGGASAGQAAAAADSAASDRVLVQRDGAVARVTLSHPGRLNAITVAMWRQLRQAFDTFSADGSLRCVVVAGEGGNFAAGADIREFPRVRGDRAAVRHYHREVLAPALRAVAHCPHPVVAEIEGVCVGGGLEIASQCDLRIAAESARFGVPINRLGFPMAPEEMQGLLALAGRAATLAILLEGRVFGASEALRLGLLTRAVPDGELADAVRDCVAGIQRGAPLAARINKRQSRRLLDAAPLSEAEYDDYFSYADSRDHREGVRAFLAGQSPTFTGD</sequence>
<dbReference type="Gene3D" id="1.10.12.10">
    <property type="entry name" value="Lyase 2-enoyl-coa Hydratase, Chain A, domain 2"/>
    <property type="match status" value="1"/>
</dbReference>
<reference evidence="4 5" key="1">
    <citation type="submission" date="2016-04" db="EMBL/GenBank/DDBJ databases">
        <authorList>
            <consortium name="Pathogen Informatics"/>
        </authorList>
    </citation>
    <scope>NUCLEOTIDE SEQUENCE [LARGE SCALE GENOMIC DNA]</scope>
    <source>
        <strain evidence="4 5">H050680373</strain>
    </source>
</reference>
<dbReference type="EMBL" id="FKIF01000007">
    <property type="protein sequence ID" value="SAI72348.1"/>
    <property type="molecule type" value="Genomic_DNA"/>
</dbReference>
<dbReference type="InterPro" id="IPR018376">
    <property type="entry name" value="Enoyl-CoA_hyd/isom_CS"/>
</dbReference>
<evidence type="ECO:0000256" key="2">
    <source>
        <dbReference type="RuleBase" id="RU003707"/>
    </source>
</evidence>
<dbReference type="Pfam" id="PF00378">
    <property type="entry name" value="ECH_1"/>
    <property type="match status" value="1"/>
</dbReference>
<dbReference type="CDD" id="cd06558">
    <property type="entry name" value="crotonase-like"/>
    <property type="match status" value="1"/>
</dbReference>
<protein>
    <submittedName>
        <fullName evidence="4">Enoyl-CoA hydratase</fullName>
        <ecNumber evidence="4">4.2.1.17</ecNumber>
    </submittedName>
</protein>
<dbReference type="PANTHER" id="PTHR43802">
    <property type="entry name" value="ENOYL-COA HYDRATASE"/>
    <property type="match status" value="1"/>
</dbReference>
<dbReference type="Gene3D" id="3.90.226.10">
    <property type="entry name" value="2-enoyl-CoA Hydratase, Chain A, domain 1"/>
    <property type="match status" value="1"/>
</dbReference>